<accession>A0ABS8Q648</accession>
<feature type="region of interest" description="Disordered" evidence="1">
    <location>
        <begin position="18"/>
        <end position="49"/>
    </location>
</feature>
<comment type="caution">
    <text evidence="2">The sequence shown here is derived from an EMBL/GenBank/DDBJ whole genome shotgun (WGS) entry which is preliminary data.</text>
</comment>
<dbReference type="EMBL" id="JAJNOC010000003">
    <property type="protein sequence ID" value="MCD2517213.1"/>
    <property type="molecule type" value="Genomic_DNA"/>
</dbReference>
<reference evidence="2" key="1">
    <citation type="submission" date="2021-11" db="EMBL/GenBank/DDBJ databases">
        <title>The complete genome of Massilia sp sp. G4R7.</title>
        <authorList>
            <person name="Liu L."/>
            <person name="Yue J."/>
            <person name="Yuan J."/>
            <person name="Yang F."/>
            <person name="Li L."/>
        </authorList>
    </citation>
    <scope>NUCLEOTIDE SEQUENCE</scope>
    <source>
        <strain evidence="2">G4R7</strain>
    </source>
</reference>
<proteinExistence type="predicted"/>
<name>A0ABS8Q648_9BURK</name>
<protein>
    <submittedName>
        <fullName evidence="2">DUF2058 domain-containing protein</fullName>
    </submittedName>
</protein>
<sequence>MVSLQEQLLKAGLVDKKKVQKVNQDKSKQMKIERRTGAESVNESREAALEAQRKNAERARELNAQRDAQAAQKAVRAQIAQLVQQNRQPRAKSGKGDIAYNFTHGSKIERIYVSEQVQQHLISGRLVIVFLNGNYELVPKVIGEKIAERDADSVIQLKKAETAPQGEEDDPYADFKIPDDFTW</sequence>
<dbReference type="Proteomes" id="UP001179361">
    <property type="component" value="Unassembled WGS sequence"/>
</dbReference>
<evidence type="ECO:0000256" key="1">
    <source>
        <dbReference type="SAM" id="MobiDB-lite"/>
    </source>
</evidence>
<dbReference type="Pfam" id="PF09831">
    <property type="entry name" value="DUF2058"/>
    <property type="match status" value="1"/>
</dbReference>
<dbReference type="InterPro" id="IPR018636">
    <property type="entry name" value="DUF2058"/>
</dbReference>
<evidence type="ECO:0000313" key="2">
    <source>
        <dbReference type="EMBL" id="MCD2517213.1"/>
    </source>
</evidence>
<keyword evidence="3" id="KW-1185">Reference proteome</keyword>
<dbReference type="RefSeq" id="WP_231058504.1">
    <property type="nucleotide sequence ID" value="NZ_JAJNOC010000003.1"/>
</dbReference>
<gene>
    <name evidence="2" type="ORF">LQ564_12935</name>
</gene>
<organism evidence="2 3">
    <name type="scientific">Massilia phyllostachyos</name>
    <dbReference type="NCBI Taxonomy" id="2898585"/>
    <lineage>
        <taxon>Bacteria</taxon>
        <taxon>Pseudomonadati</taxon>
        <taxon>Pseudomonadota</taxon>
        <taxon>Betaproteobacteria</taxon>
        <taxon>Burkholderiales</taxon>
        <taxon>Oxalobacteraceae</taxon>
        <taxon>Telluria group</taxon>
        <taxon>Massilia</taxon>
    </lineage>
</organism>
<evidence type="ECO:0000313" key="3">
    <source>
        <dbReference type="Proteomes" id="UP001179361"/>
    </source>
</evidence>